<accession>A0AA36DKC3</accession>
<gene>
    <name evidence="1" type="ORF">CYNAS_LOCUS132</name>
</gene>
<evidence type="ECO:0000313" key="1">
    <source>
        <dbReference type="EMBL" id="CAJ0588149.1"/>
    </source>
</evidence>
<dbReference type="AlphaFoldDB" id="A0AA36DKC3"/>
<dbReference type="EMBL" id="CATQJL010000001">
    <property type="protein sequence ID" value="CAJ0588149.1"/>
    <property type="molecule type" value="Genomic_DNA"/>
</dbReference>
<sequence length="408" mass="46437">MFCIDPCLLVPLQLLFYAFYRLIRVIILAESDLFTLIRKLSQPEQIGNVEFFSIITRYRLEDTDIAQEYDFLIFNDGFGNLNDLKDNNWMIYTITDRYVYFVRIPASTALSISNAPRLTSALHSYSDRAARMDINIFTHEVRSSISPSKGRVVMLHSSPCCGGSMLARLLDSVDQSQELLLVHSEPPFLSALAVLVNIVSIETIRSVTNAALRFTMQHLQSDQILVMKTRSCCAKIVPYVHASTPSIQHLFVTSRDPTLGIPRLISATSAKMPVFEIACNLLSYSSILCDFFTSWRLLEPEMVRKIGPTTPFEFALAQIMGCVISYQRTLKYYALETIYAEDLMNDPDAVMRPILDVCGYSHYTLNGCKGCISEEQKRIEFTPTTSLSETQRIRVKLLVDYLQQDWCR</sequence>
<dbReference type="Proteomes" id="UP001176961">
    <property type="component" value="Unassembled WGS sequence"/>
</dbReference>
<evidence type="ECO:0000313" key="2">
    <source>
        <dbReference type="Proteomes" id="UP001176961"/>
    </source>
</evidence>
<reference evidence="1" key="1">
    <citation type="submission" date="2023-07" db="EMBL/GenBank/DDBJ databases">
        <authorList>
            <consortium name="CYATHOMIX"/>
        </authorList>
    </citation>
    <scope>NUCLEOTIDE SEQUENCE</scope>
    <source>
        <strain evidence="1">N/A</strain>
    </source>
</reference>
<comment type="caution">
    <text evidence="1">The sequence shown here is derived from an EMBL/GenBank/DDBJ whole genome shotgun (WGS) entry which is preliminary data.</text>
</comment>
<keyword evidence="2" id="KW-1185">Reference proteome</keyword>
<name>A0AA36DKC3_CYLNA</name>
<proteinExistence type="predicted"/>
<organism evidence="1 2">
    <name type="scientific">Cylicocyclus nassatus</name>
    <name type="common">Nematode worm</name>
    <dbReference type="NCBI Taxonomy" id="53992"/>
    <lineage>
        <taxon>Eukaryota</taxon>
        <taxon>Metazoa</taxon>
        <taxon>Ecdysozoa</taxon>
        <taxon>Nematoda</taxon>
        <taxon>Chromadorea</taxon>
        <taxon>Rhabditida</taxon>
        <taxon>Rhabditina</taxon>
        <taxon>Rhabditomorpha</taxon>
        <taxon>Strongyloidea</taxon>
        <taxon>Strongylidae</taxon>
        <taxon>Cylicocyclus</taxon>
    </lineage>
</organism>
<protein>
    <submittedName>
        <fullName evidence="1">Uncharacterized protein</fullName>
    </submittedName>
</protein>